<dbReference type="AlphaFoldDB" id="A0A9D2QAY5"/>
<evidence type="ECO:0000259" key="3">
    <source>
        <dbReference type="Pfam" id="PF01757"/>
    </source>
</evidence>
<feature type="transmembrane region" description="Helical" evidence="2">
    <location>
        <begin position="457"/>
        <end position="477"/>
    </location>
</feature>
<comment type="caution">
    <text evidence="5">The sequence shown here is derived from an EMBL/GenBank/DDBJ whole genome shotgun (WGS) entry which is preliminary data.</text>
</comment>
<feature type="transmembrane region" description="Helical" evidence="2">
    <location>
        <begin position="232"/>
        <end position="250"/>
    </location>
</feature>
<feature type="transmembrane region" description="Helical" evidence="2">
    <location>
        <begin position="29"/>
        <end position="61"/>
    </location>
</feature>
<protein>
    <submittedName>
        <fullName evidence="5">Acyltransferase</fullName>
    </submittedName>
</protein>
<evidence type="ECO:0000256" key="2">
    <source>
        <dbReference type="SAM" id="Phobius"/>
    </source>
</evidence>
<evidence type="ECO:0000313" key="5">
    <source>
        <dbReference type="EMBL" id="HJC84230.1"/>
    </source>
</evidence>
<keyword evidence="5" id="KW-0012">Acyltransferase</keyword>
<feature type="region of interest" description="Disordered" evidence="1">
    <location>
        <begin position="486"/>
        <end position="532"/>
    </location>
</feature>
<dbReference type="InterPro" id="IPR043968">
    <property type="entry name" value="SGNH"/>
</dbReference>
<feature type="domain" description="Acyltransferase 3" evidence="3">
    <location>
        <begin position="22"/>
        <end position="355"/>
    </location>
</feature>
<evidence type="ECO:0000256" key="1">
    <source>
        <dbReference type="SAM" id="MobiDB-lite"/>
    </source>
</evidence>
<dbReference type="PANTHER" id="PTHR23028:SF53">
    <property type="entry name" value="ACYL_TRANSF_3 DOMAIN-CONTAINING PROTEIN"/>
    <property type="match status" value="1"/>
</dbReference>
<dbReference type="EMBL" id="DWVP01000003">
    <property type="protein sequence ID" value="HJC84230.1"/>
    <property type="molecule type" value="Genomic_DNA"/>
</dbReference>
<keyword evidence="2" id="KW-0812">Transmembrane</keyword>
<keyword evidence="2" id="KW-0472">Membrane</keyword>
<feature type="region of interest" description="Disordered" evidence="1">
    <location>
        <begin position="1"/>
        <end position="20"/>
    </location>
</feature>
<name>A0A9D2QAY5_9CORY</name>
<feature type="transmembrane region" description="Helical" evidence="2">
    <location>
        <begin position="329"/>
        <end position="352"/>
    </location>
</feature>
<keyword evidence="2" id="KW-1133">Transmembrane helix</keyword>
<dbReference type="Pfam" id="PF19040">
    <property type="entry name" value="SGNH"/>
    <property type="match status" value="1"/>
</dbReference>
<dbReference type="GO" id="GO:0009103">
    <property type="term" value="P:lipopolysaccharide biosynthetic process"/>
    <property type="evidence" value="ECO:0007669"/>
    <property type="project" value="TreeGrafter"/>
</dbReference>
<feature type="region of interest" description="Disordered" evidence="1">
    <location>
        <begin position="780"/>
        <end position="806"/>
    </location>
</feature>
<feature type="transmembrane region" description="Helical" evidence="2">
    <location>
        <begin position="200"/>
        <end position="220"/>
    </location>
</feature>
<accession>A0A9D2QAY5</accession>
<feature type="transmembrane region" description="Helical" evidence="2">
    <location>
        <begin position="289"/>
        <end position="308"/>
    </location>
</feature>
<dbReference type="PANTHER" id="PTHR23028">
    <property type="entry name" value="ACETYLTRANSFERASE"/>
    <property type="match status" value="1"/>
</dbReference>
<evidence type="ECO:0000313" key="6">
    <source>
        <dbReference type="Proteomes" id="UP000823858"/>
    </source>
</evidence>
<feature type="domain" description="SGNH" evidence="4">
    <location>
        <begin position="552"/>
        <end position="771"/>
    </location>
</feature>
<reference evidence="5" key="2">
    <citation type="submission" date="2021-04" db="EMBL/GenBank/DDBJ databases">
        <authorList>
            <person name="Gilroy R."/>
        </authorList>
    </citation>
    <scope>NUCLEOTIDE SEQUENCE</scope>
    <source>
        <strain evidence="5">ChiHjej13B12-4958</strain>
    </source>
</reference>
<feature type="transmembrane region" description="Helical" evidence="2">
    <location>
        <begin position="82"/>
        <end position="105"/>
    </location>
</feature>
<feature type="transmembrane region" description="Helical" evidence="2">
    <location>
        <begin position="158"/>
        <end position="179"/>
    </location>
</feature>
<organism evidence="5 6">
    <name type="scientific">Candidatus Corynebacterium faecigallinarum</name>
    <dbReference type="NCBI Taxonomy" id="2838528"/>
    <lineage>
        <taxon>Bacteria</taxon>
        <taxon>Bacillati</taxon>
        <taxon>Actinomycetota</taxon>
        <taxon>Actinomycetes</taxon>
        <taxon>Mycobacteriales</taxon>
        <taxon>Corynebacteriaceae</taxon>
        <taxon>Corynebacterium</taxon>
    </lineage>
</organism>
<dbReference type="InterPro" id="IPR050879">
    <property type="entry name" value="Acyltransferase_3"/>
</dbReference>
<dbReference type="GO" id="GO:0016747">
    <property type="term" value="F:acyltransferase activity, transferring groups other than amino-acyl groups"/>
    <property type="evidence" value="ECO:0007669"/>
    <property type="project" value="InterPro"/>
</dbReference>
<feature type="transmembrane region" description="Helical" evidence="2">
    <location>
        <begin position="262"/>
        <end position="283"/>
    </location>
</feature>
<evidence type="ECO:0000259" key="4">
    <source>
        <dbReference type="Pfam" id="PF19040"/>
    </source>
</evidence>
<dbReference type="Proteomes" id="UP000823858">
    <property type="component" value="Unassembled WGS sequence"/>
</dbReference>
<dbReference type="Pfam" id="PF01757">
    <property type="entry name" value="Acyl_transf_3"/>
    <property type="match status" value="1"/>
</dbReference>
<dbReference type="InterPro" id="IPR002656">
    <property type="entry name" value="Acyl_transf_3_dom"/>
</dbReference>
<dbReference type="GO" id="GO:0016020">
    <property type="term" value="C:membrane"/>
    <property type="evidence" value="ECO:0007669"/>
    <property type="project" value="TreeGrafter"/>
</dbReference>
<feature type="compositionally biased region" description="Acidic residues" evidence="1">
    <location>
        <begin position="521"/>
        <end position="531"/>
    </location>
</feature>
<keyword evidence="5" id="KW-0808">Transferase</keyword>
<gene>
    <name evidence="5" type="ORF">H9751_01510</name>
</gene>
<reference evidence="5" key="1">
    <citation type="journal article" date="2021" name="PeerJ">
        <title>Extensive microbial diversity within the chicken gut microbiome revealed by metagenomics and culture.</title>
        <authorList>
            <person name="Gilroy R."/>
            <person name="Ravi A."/>
            <person name="Getino M."/>
            <person name="Pursley I."/>
            <person name="Horton D.L."/>
            <person name="Alikhan N.F."/>
            <person name="Baker D."/>
            <person name="Gharbi K."/>
            <person name="Hall N."/>
            <person name="Watson M."/>
            <person name="Adriaenssens E.M."/>
            <person name="Foster-Nyarko E."/>
            <person name="Jarju S."/>
            <person name="Secka A."/>
            <person name="Antonio M."/>
            <person name="Oren A."/>
            <person name="Chaudhuri R.R."/>
            <person name="La Ragione R."/>
            <person name="Hildebrand F."/>
            <person name="Pallen M.J."/>
        </authorList>
    </citation>
    <scope>NUCLEOTIDE SEQUENCE</scope>
    <source>
        <strain evidence="5">ChiHjej13B12-4958</strain>
    </source>
</reference>
<sequence length="806" mass="85706">MNAPQSAAVSPRRSARPGHRTDIDGLRGLAIALVVVFHVFIGRVSAGVDVFLLLGGIFFFGPQIRNALDPRGLTVVQSFLRILRRLFPALVTVVLVSAAAAAVIFGRVRWGEVAEDATASLLYMQNLHLTDLGQDYSALNRDVSVFQHIWSMSVQMQIYVGSLLVIALIGGIALLAGAGPDKGRPGARRGDGSTRAISGGLHWLLVIATVASFIYAAWLGNEDQGANYYSPFSRFWEIGLGGLFGIWLLGRTLPRVWEILRWPAGVLGVGMIIVTGLFLDGAAQFPGPWTLVPLVGAMLVVLAGNPVEDDRSPRSEGVTALLETRPFQFLGRIAYSLYLWHWPMLVLVTYLLSDPLEGEGSVAEGAADPADPADAVGAGADVAGDGAGALGGITATLGTGQGILVGTGVVVVSCLLGWATYRFIETPLRQGRKPGRSWVLTPSYLRTSLRKGGATKVGATTLIVVATGAVLAFGPIADRAGEEALTDASEVNRDDYPGPRAFLQDAPVPEGLDPEPNPEIGQDEMLPDTQDDGCFSGFVEPNLILTQQFNASDIPCEYGDVDSDRLMYLVGGSHSEHFLPALDEIGQEQGIRIVPLLKMGCVLGMELPHLSGEPYPECGEWEQSAQQYIFDNPPTDGVFMTVTRPTTIEGNGPDQVPQEYVDMVAKLTDAGIHTWGMRDTPWHMSGPGQQGNARECVAVGFDGDCGVDELASLAPENPALPAYEGLDITQLEVTPALCRDGRCPAVVGNVLVYRDGQHFTSLFSSMLAEEISRQMYEVPAEDGLGGEPGDEAGVPAGGTPVAPAGE</sequence>
<proteinExistence type="predicted"/>
<feature type="transmembrane region" description="Helical" evidence="2">
    <location>
        <begin position="403"/>
        <end position="424"/>
    </location>
</feature>